<keyword evidence="5 8" id="KW-0812">Transmembrane</keyword>
<dbReference type="RefSeq" id="WP_025803848.1">
    <property type="nucleotide sequence ID" value="NZ_CP053842.1"/>
</dbReference>
<evidence type="ECO:0000256" key="2">
    <source>
        <dbReference type="ARBA" id="ARBA00008335"/>
    </source>
</evidence>
<dbReference type="PANTHER" id="PTHR43271">
    <property type="entry name" value="BLL2771 PROTEIN"/>
    <property type="match status" value="1"/>
</dbReference>
<feature type="transmembrane region" description="Helical" evidence="8">
    <location>
        <begin position="272"/>
        <end position="287"/>
    </location>
</feature>
<evidence type="ECO:0000256" key="4">
    <source>
        <dbReference type="ARBA" id="ARBA00022475"/>
    </source>
</evidence>
<dbReference type="SUPFAM" id="SSF103473">
    <property type="entry name" value="MFS general substrate transporter"/>
    <property type="match status" value="1"/>
</dbReference>
<evidence type="ECO:0000256" key="7">
    <source>
        <dbReference type="ARBA" id="ARBA00023136"/>
    </source>
</evidence>
<feature type="transmembrane region" description="Helical" evidence="8">
    <location>
        <begin position="102"/>
        <end position="120"/>
    </location>
</feature>
<feature type="transmembrane region" description="Helical" evidence="8">
    <location>
        <begin position="329"/>
        <end position="352"/>
    </location>
</feature>
<feature type="transmembrane region" description="Helical" evidence="8">
    <location>
        <begin position="72"/>
        <end position="96"/>
    </location>
</feature>
<dbReference type="EMBL" id="CP063078">
    <property type="protein sequence ID" value="QOQ87284.1"/>
    <property type="molecule type" value="Genomic_DNA"/>
</dbReference>
<evidence type="ECO:0000256" key="8">
    <source>
        <dbReference type="SAM" id="Phobius"/>
    </source>
</evidence>
<dbReference type="InterPro" id="IPR036259">
    <property type="entry name" value="MFS_trans_sf"/>
</dbReference>
<keyword evidence="11" id="KW-1185">Reference proteome</keyword>
<feature type="transmembrane region" description="Helical" evidence="8">
    <location>
        <begin position="161"/>
        <end position="181"/>
    </location>
</feature>
<dbReference type="Gene3D" id="1.20.1250.20">
    <property type="entry name" value="MFS general substrate transporter like domains"/>
    <property type="match status" value="1"/>
</dbReference>
<dbReference type="OrthoDB" id="9780737at2"/>
<accession>A0A7M1LGX6</accession>
<comment type="similarity">
    <text evidence="2">Belongs to the major facilitator superfamily.</text>
</comment>
<dbReference type="PROSITE" id="PS50850">
    <property type="entry name" value="MFS"/>
    <property type="match status" value="1"/>
</dbReference>
<evidence type="ECO:0000256" key="6">
    <source>
        <dbReference type="ARBA" id="ARBA00022989"/>
    </source>
</evidence>
<feature type="transmembrane region" description="Helical" evidence="8">
    <location>
        <begin position="7"/>
        <end position="24"/>
    </location>
</feature>
<feature type="transmembrane region" description="Helical" evidence="8">
    <location>
        <begin position="127"/>
        <end position="149"/>
    </location>
</feature>
<evidence type="ECO:0000256" key="3">
    <source>
        <dbReference type="ARBA" id="ARBA00022448"/>
    </source>
</evidence>
<feature type="domain" description="Major facilitator superfamily (MFS) profile" evidence="9">
    <location>
        <begin position="3"/>
        <end position="381"/>
    </location>
</feature>
<dbReference type="Pfam" id="PF07690">
    <property type="entry name" value="MFS_1"/>
    <property type="match status" value="1"/>
</dbReference>
<evidence type="ECO:0000256" key="1">
    <source>
        <dbReference type="ARBA" id="ARBA00004651"/>
    </source>
</evidence>
<evidence type="ECO:0000313" key="10">
    <source>
        <dbReference type="EMBL" id="QOQ87284.1"/>
    </source>
</evidence>
<dbReference type="AlphaFoldDB" id="A0A7M1LGX6"/>
<dbReference type="Proteomes" id="UP000594749">
    <property type="component" value="Chromosome"/>
</dbReference>
<evidence type="ECO:0000313" key="11">
    <source>
        <dbReference type="Proteomes" id="UP000594749"/>
    </source>
</evidence>
<evidence type="ECO:0000256" key="5">
    <source>
        <dbReference type="ARBA" id="ARBA00022692"/>
    </source>
</evidence>
<feature type="transmembrane region" description="Helical" evidence="8">
    <location>
        <begin position="44"/>
        <end position="63"/>
    </location>
</feature>
<protein>
    <submittedName>
        <fullName evidence="10">MFS transporter</fullName>
    </submittedName>
</protein>
<feature type="transmembrane region" description="Helical" evidence="8">
    <location>
        <begin position="358"/>
        <end position="379"/>
    </location>
</feature>
<keyword evidence="3" id="KW-0813">Transport</keyword>
<feature type="transmembrane region" description="Helical" evidence="8">
    <location>
        <begin position="243"/>
        <end position="260"/>
    </location>
</feature>
<feature type="transmembrane region" description="Helical" evidence="8">
    <location>
        <begin position="293"/>
        <end position="317"/>
    </location>
</feature>
<feature type="transmembrane region" description="Helical" evidence="8">
    <location>
        <begin position="202"/>
        <end position="223"/>
    </location>
</feature>
<reference evidence="10 11" key="1">
    <citation type="submission" date="2020-10" db="EMBL/GenBank/DDBJ databases">
        <title>Campylobacter and Helicobacter PacBio genomes.</title>
        <authorList>
            <person name="Lane C."/>
        </authorList>
    </citation>
    <scope>NUCLEOTIDE SEQUENCE [LARGE SCALE GENOMIC DNA]</scope>
    <source>
        <strain evidence="10 11">2016D-0077</strain>
    </source>
</reference>
<organism evidence="10 11">
    <name type="scientific">Campylobacter corcagiensis</name>
    <dbReference type="NCBI Taxonomy" id="1448857"/>
    <lineage>
        <taxon>Bacteria</taxon>
        <taxon>Pseudomonadati</taxon>
        <taxon>Campylobacterota</taxon>
        <taxon>Epsilonproteobacteria</taxon>
        <taxon>Campylobacterales</taxon>
        <taxon>Campylobacteraceae</taxon>
        <taxon>Campylobacter</taxon>
    </lineage>
</organism>
<keyword evidence="6 8" id="KW-1133">Transmembrane helix</keyword>
<dbReference type="InterPro" id="IPR011701">
    <property type="entry name" value="MFS"/>
</dbReference>
<evidence type="ECO:0000259" key="9">
    <source>
        <dbReference type="PROSITE" id="PS50850"/>
    </source>
</evidence>
<keyword evidence="4" id="KW-1003">Cell membrane</keyword>
<gene>
    <name evidence="10" type="ORF">IMC76_08795</name>
</gene>
<comment type="subcellular location">
    <subcellularLocation>
        <location evidence="1">Cell membrane</location>
        <topology evidence="1">Multi-pass membrane protein</topology>
    </subcellularLocation>
</comment>
<sequence>MSKKAEIYIMYFCAGLTLCVMYGVQPIQPVFMEILGISKFEASLFTTSILVPLAIASIVYGYILEKFSIKKILVFAFFAFGVLELMFAFCNDYYFLLNIRGLQGLIAPAALTGIMSYISTNTSKENIASAIGVYIGITILGGFIGRFLSGLSYDIFNSWRVFFAILGVVLLMSAFMLTKISSKVSVSPVKPKLGDIFKILKFRSNALIVAYIFCLFFSFTAVLNFLPFELNKLGGNFSGTKTGLIYFGYFIGVLVAFNSNRIVSFFGNAPKAMFFGAIVFIFGLFFLEFDSFWIIFCAMLVVCFGNFIGHSIASGYINRINDTHKGIANGLYVSIYYLGGSLGSVVPSFIYSGYGWKIFLISIGILVVISLIFSGLLSVKR</sequence>
<dbReference type="GO" id="GO:0022857">
    <property type="term" value="F:transmembrane transporter activity"/>
    <property type="evidence" value="ECO:0007669"/>
    <property type="project" value="InterPro"/>
</dbReference>
<dbReference type="InterPro" id="IPR020846">
    <property type="entry name" value="MFS_dom"/>
</dbReference>
<dbReference type="PANTHER" id="PTHR43271:SF1">
    <property type="entry name" value="INNER MEMBRANE TRANSPORT PROTEIN YNFM"/>
    <property type="match status" value="1"/>
</dbReference>
<dbReference type="GO" id="GO:0005886">
    <property type="term" value="C:plasma membrane"/>
    <property type="evidence" value="ECO:0007669"/>
    <property type="project" value="UniProtKB-SubCell"/>
</dbReference>
<dbReference type="CDD" id="cd17324">
    <property type="entry name" value="MFS_NepI_like"/>
    <property type="match status" value="1"/>
</dbReference>
<proteinExistence type="inferred from homology"/>
<keyword evidence="7 8" id="KW-0472">Membrane</keyword>
<name>A0A7M1LGX6_9BACT</name>